<feature type="region of interest" description="Disordered" evidence="5">
    <location>
        <begin position="1"/>
        <end position="55"/>
    </location>
</feature>
<reference evidence="8" key="1">
    <citation type="submission" date="2018-01" db="EMBL/GenBank/DDBJ databases">
        <authorList>
            <person name="Clerissi C."/>
        </authorList>
    </citation>
    <scope>NUCLEOTIDE SEQUENCE</scope>
    <source>
        <strain evidence="8">Cupriavidus sp. LMG 19464</strain>
    </source>
</reference>
<evidence type="ECO:0000256" key="3">
    <source>
        <dbReference type="ARBA" id="ARBA00022989"/>
    </source>
</evidence>
<dbReference type="EMBL" id="OFSQ01000012">
    <property type="protein sequence ID" value="SOY49964.1"/>
    <property type="molecule type" value="Genomic_DNA"/>
</dbReference>
<organism evidence="8">
    <name type="scientific">Cupriavidus taiwanensis</name>
    <dbReference type="NCBI Taxonomy" id="164546"/>
    <lineage>
        <taxon>Bacteria</taxon>
        <taxon>Pseudomonadati</taxon>
        <taxon>Pseudomonadota</taxon>
        <taxon>Betaproteobacteria</taxon>
        <taxon>Burkholderiales</taxon>
        <taxon>Burkholderiaceae</taxon>
        <taxon>Cupriavidus</taxon>
    </lineage>
</organism>
<proteinExistence type="predicted"/>
<dbReference type="PROSITE" id="PS50850">
    <property type="entry name" value="MFS"/>
    <property type="match status" value="1"/>
</dbReference>
<dbReference type="Proteomes" id="UP000256780">
    <property type="component" value="Chromosome CBM2587_a"/>
</dbReference>
<feature type="transmembrane region" description="Helical" evidence="6">
    <location>
        <begin position="117"/>
        <end position="134"/>
    </location>
</feature>
<feature type="transmembrane region" description="Helical" evidence="6">
    <location>
        <begin position="200"/>
        <end position="225"/>
    </location>
</feature>
<dbReference type="InterPro" id="IPR036259">
    <property type="entry name" value="MFS_trans_sf"/>
</dbReference>
<evidence type="ECO:0000256" key="1">
    <source>
        <dbReference type="ARBA" id="ARBA00004141"/>
    </source>
</evidence>
<dbReference type="Gene3D" id="1.20.1250.20">
    <property type="entry name" value="MFS general substrate transporter like domains"/>
    <property type="match status" value="2"/>
</dbReference>
<evidence type="ECO:0000256" key="4">
    <source>
        <dbReference type="ARBA" id="ARBA00023136"/>
    </source>
</evidence>
<feature type="transmembrane region" description="Helical" evidence="6">
    <location>
        <begin position="72"/>
        <end position="97"/>
    </location>
</feature>
<feature type="transmembrane region" description="Helical" evidence="6">
    <location>
        <begin position="451"/>
        <end position="471"/>
    </location>
</feature>
<protein>
    <submittedName>
        <fullName evidence="8">Major facilitator superfamily MFS_1</fullName>
    </submittedName>
</protein>
<dbReference type="PANTHER" id="PTHR11662:SF450">
    <property type="entry name" value="BLR1003 PROTEIN"/>
    <property type="match status" value="1"/>
</dbReference>
<comment type="caution">
    <text evidence="8">The sequence shown here is derived from an EMBL/GenBank/DDBJ whole genome shotgun (WGS) entry which is preliminary data.</text>
</comment>
<feature type="transmembrane region" description="Helical" evidence="6">
    <location>
        <begin position="141"/>
        <end position="158"/>
    </location>
</feature>
<evidence type="ECO:0000256" key="2">
    <source>
        <dbReference type="ARBA" id="ARBA00022692"/>
    </source>
</evidence>
<feature type="transmembrane region" description="Helical" evidence="6">
    <location>
        <begin position="287"/>
        <end position="308"/>
    </location>
</feature>
<accession>A0A375BPS8</accession>
<sequence length="498" mass="52211">MRDCPQTDAHSDAPSGSDELQIRKVGARLSGHIGRGDRGPAHHGRRTVDARRGGIASLQETRMNPTYQPRRAWLTAVLLFFFLVVNAMDKMVVGLLAAPMMDELGLTPAQFGLVGSSFFWLFAVSGVLGGFLANRTPTSRLLVLMALAWSLCQIPIALSSSLAVLIVARVLLGFMEGPAAPVAIHACYKWFPNNRRNLPVAVLTQGAGIGIVLAGLLIPAVAAHWGWRTNFYLLAVLGVVWAVAWLALGREGTLDERPAGHGAAGTGAPQRLPYRVLLGDPTVLGCFALRLAAYWGLALCLTWIPAYLQSGLGFDHAVSGKLFALIVGTNLPLTIAIAWFSERLLARGVSSRVARGRVSAGMLLLAGGFFLMLLWPGTTPAMRVALLVLACVCAPAIYSLGPAMLAEVVPAGQRGAVLAIDASVSSVAGVLAPLVTGVLVQNTPGARGFELGLALCGAIMVVAALAGLCVVNPERSRQRLAARLPADVQAGQPAVAAG</sequence>
<dbReference type="InterPro" id="IPR050382">
    <property type="entry name" value="MFS_Na/Anion_cotransporter"/>
</dbReference>
<keyword evidence="2 6" id="KW-0812">Transmembrane</keyword>
<feature type="transmembrane region" description="Helical" evidence="6">
    <location>
        <begin position="360"/>
        <end position="378"/>
    </location>
</feature>
<dbReference type="AlphaFoldDB" id="A0A375BPS8"/>
<evidence type="ECO:0000256" key="6">
    <source>
        <dbReference type="SAM" id="Phobius"/>
    </source>
</evidence>
<feature type="compositionally biased region" description="Basic and acidic residues" evidence="5">
    <location>
        <begin position="1"/>
        <end position="11"/>
    </location>
</feature>
<comment type="subcellular location">
    <subcellularLocation>
        <location evidence="1">Membrane</location>
        <topology evidence="1">Multi-pass membrane protein</topology>
    </subcellularLocation>
</comment>
<name>A0A375BPS8_9BURK</name>
<feature type="compositionally biased region" description="Basic and acidic residues" evidence="5">
    <location>
        <begin position="34"/>
        <end position="52"/>
    </location>
</feature>
<feature type="transmembrane region" description="Helical" evidence="6">
    <location>
        <begin position="320"/>
        <end position="340"/>
    </location>
</feature>
<keyword evidence="4 6" id="KW-0472">Membrane</keyword>
<feature type="transmembrane region" description="Helical" evidence="6">
    <location>
        <begin position="231"/>
        <end position="248"/>
    </location>
</feature>
<dbReference type="SUPFAM" id="SSF103473">
    <property type="entry name" value="MFS general substrate transporter"/>
    <property type="match status" value="1"/>
</dbReference>
<dbReference type="InterPro" id="IPR020846">
    <property type="entry name" value="MFS_dom"/>
</dbReference>
<dbReference type="PANTHER" id="PTHR11662">
    <property type="entry name" value="SOLUTE CARRIER FAMILY 17"/>
    <property type="match status" value="1"/>
</dbReference>
<feature type="transmembrane region" description="Helical" evidence="6">
    <location>
        <begin position="384"/>
        <end position="405"/>
    </location>
</feature>
<dbReference type="GO" id="GO:0016020">
    <property type="term" value="C:membrane"/>
    <property type="evidence" value="ECO:0007669"/>
    <property type="project" value="UniProtKB-SubCell"/>
</dbReference>
<feature type="domain" description="Major facilitator superfamily (MFS) profile" evidence="7">
    <location>
        <begin position="75"/>
        <end position="475"/>
    </location>
</feature>
<keyword evidence="3 6" id="KW-1133">Transmembrane helix</keyword>
<dbReference type="InterPro" id="IPR011701">
    <property type="entry name" value="MFS"/>
</dbReference>
<evidence type="ECO:0000259" key="7">
    <source>
        <dbReference type="PROSITE" id="PS50850"/>
    </source>
</evidence>
<dbReference type="CDD" id="cd17319">
    <property type="entry name" value="MFS_ExuT_GudP_like"/>
    <property type="match status" value="1"/>
</dbReference>
<dbReference type="GO" id="GO:0022857">
    <property type="term" value="F:transmembrane transporter activity"/>
    <property type="evidence" value="ECO:0007669"/>
    <property type="project" value="InterPro"/>
</dbReference>
<evidence type="ECO:0000256" key="5">
    <source>
        <dbReference type="SAM" id="MobiDB-lite"/>
    </source>
</evidence>
<dbReference type="Pfam" id="PF07690">
    <property type="entry name" value="MFS_1"/>
    <property type="match status" value="2"/>
</dbReference>
<evidence type="ECO:0000313" key="8">
    <source>
        <dbReference type="EMBL" id="SOY49964.1"/>
    </source>
</evidence>
<gene>
    <name evidence="8" type="ORF">CBM2587_A20095</name>
</gene>